<dbReference type="InterPro" id="IPR033753">
    <property type="entry name" value="GCV_H/Fam206"/>
</dbReference>
<accession>A0ABP0HCS6</accession>
<dbReference type="PROSITE" id="PS00189">
    <property type="entry name" value="LIPOYL"/>
    <property type="match status" value="1"/>
</dbReference>
<comment type="subunit">
    <text evidence="4">The glycine cleavage system is composed of four proteins: P, T, L and H.</text>
</comment>
<protein>
    <recommendedName>
        <fullName evidence="4">Glycine cleavage system H protein</fullName>
    </recommendedName>
</protein>
<evidence type="ECO:0000313" key="7">
    <source>
        <dbReference type="Proteomes" id="UP001642484"/>
    </source>
</evidence>
<dbReference type="InterPro" id="IPR011053">
    <property type="entry name" value="Single_hybrid_motif"/>
</dbReference>
<sequence>MAALRATRGGLRFAAKAGYTFTGRSFAPAFAPAFARSFSDLRFAPTHEWFKAEGDSATLGISDFAQGQLGEVVYVELPEVGSKVSAKDTLCTLESVKAVGEVYAPVDCEVTAVNEKLQDEPATVNSSPEEEGWLVKVKFTGDVSSLMDRAAYEKHLESEKTEE</sequence>
<keyword evidence="4" id="KW-0496">Mitochondrion</keyword>
<dbReference type="PROSITE" id="PS50968">
    <property type="entry name" value="BIOTINYL_LIPOYL"/>
    <property type="match status" value="1"/>
</dbReference>
<name>A0ABP0HCS6_9DINO</name>
<dbReference type="InterPro" id="IPR000089">
    <property type="entry name" value="Biotin_lipoyl"/>
</dbReference>
<comment type="function">
    <text evidence="4">The H protein shuttles the methylamine group of glycine from the P protein to the T protein.</text>
</comment>
<dbReference type="Pfam" id="PF01597">
    <property type="entry name" value="GCV_H"/>
    <property type="match status" value="1"/>
</dbReference>
<evidence type="ECO:0000256" key="1">
    <source>
        <dbReference type="ARBA" id="ARBA00009249"/>
    </source>
</evidence>
<comment type="subcellular location">
    <subcellularLocation>
        <location evidence="4">Mitochondrion</location>
    </subcellularLocation>
</comment>
<dbReference type="PANTHER" id="PTHR11715:SF3">
    <property type="entry name" value="GLYCINE CLEAVAGE SYSTEM H PROTEIN-RELATED"/>
    <property type="match status" value="1"/>
</dbReference>
<dbReference type="EMBL" id="CAXAMN010000303">
    <property type="protein sequence ID" value="CAK8987588.1"/>
    <property type="molecule type" value="Genomic_DNA"/>
</dbReference>
<feature type="domain" description="Lipoyl-binding" evidence="5">
    <location>
        <begin position="56"/>
        <end position="138"/>
    </location>
</feature>
<comment type="cofactor">
    <cofactor evidence="4">
        <name>(R)-lipoate</name>
        <dbReference type="ChEBI" id="CHEBI:83088"/>
    </cofactor>
    <text evidence="4">Binds 1 lipoyl cofactor covalently.</text>
</comment>
<evidence type="ECO:0000256" key="2">
    <source>
        <dbReference type="ARBA" id="ARBA00022823"/>
    </source>
</evidence>
<dbReference type="PANTHER" id="PTHR11715">
    <property type="entry name" value="GLYCINE CLEAVAGE SYSTEM H PROTEIN"/>
    <property type="match status" value="1"/>
</dbReference>
<dbReference type="NCBIfam" id="NF002270">
    <property type="entry name" value="PRK01202.1"/>
    <property type="match status" value="1"/>
</dbReference>
<dbReference type="HAMAP" id="MF_00272">
    <property type="entry name" value="GcvH"/>
    <property type="match status" value="1"/>
</dbReference>
<evidence type="ECO:0000313" key="6">
    <source>
        <dbReference type="EMBL" id="CAK8987588.1"/>
    </source>
</evidence>
<dbReference type="NCBIfam" id="TIGR00527">
    <property type="entry name" value="gcvH"/>
    <property type="match status" value="1"/>
</dbReference>
<proteinExistence type="inferred from homology"/>
<keyword evidence="2 4" id="KW-0450">Lipoyl</keyword>
<dbReference type="Proteomes" id="UP001642484">
    <property type="component" value="Unassembled WGS sequence"/>
</dbReference>
<dbReference type="InterPro" id="IPR003016">
    <property type="entry name" value="2-oxoA_DH_lipoyl-BS"/>
</dbReference>
<dbReference type="Gene3D" id="2.40.50.100">
    <property type="match status" value="1"/>
</dbReference>
<dbReference type="CDD" id="cd06848">
    <property type="entry name" value="GCS_H"/>
    <property type="match status" value="1"/>
</dbReference>
<evidence type="ECO:0000259" key="5">
    <source>
        <dbReference type="PROSITE" id="PS50968"/>
    </source>
</evidence>
<comment type="similarity">
    <text evidence="1 4">Belongs to the GcvH family.</text>
</comment>
<dbReference type="InterPro" id="IPR002930">
    <property type="entry name" value="GCV_H"/>
</dbReference>
<keyword evidence="3 4" id="KW-0809">Transit peptide</keyword>
<evidence type="ECO:0000256" key="4">
    <source>
        <dbReference type="RuleBase" id="RU364055"/>
    </source>
</evidence>
<organism evidence="6 7">
    <name type="scientific">Durusdinium trenchii</name>
    <dbReference type="NCBI Taxonomy" id="1381693"/>
    <lineage>
        <taxon>Eukaryota</taxon>
        <taxon>Sar</taxon>
        <taxon>Alveolata</taxon>
        <taxon>Dinophyceae</taxon>
        <taxon>Suessiales</taxon>
        <taxon>Symbiodiniaceae</taxon>
        <taxon>Durusdinium</taxon>
    </lineage>
</organism>
<reference evidence="6 7" key="1">
    <citation type="submission" date="2024-02" db="EMBL/GenBank/DDBJ databases">
        <authorList>
            <person name="Chen Y."/>
            <person name="Shah S."/>
            <person name="Dougan E. K."/>
            <person name="Thang M."/>
            <person name="Chan C."/>
        </authorList>
    </citation>
    <scope>NUCLEOTIDE SEQUENCE [LARGE SCALE GENOMIC DNA]</scope>
</reference>
<comment type="caution">
    <text evidence="6">The sequence shown here is derived from an EMBL/GenBank/DDBJ whole genome shotgun (WGS) entry which is preliminary data.</text>
</comment>
<keyword evidence="7" id="KW-1185">Reference proteome</keyword>
<dbReference type="InterPro" id="IPR017453">
    <property type="entry name" value="GCV_H_sub"/>
</dbReference>
<dbReference type="SUPFAM" id="SSF51230">
    <property type="entry name" value="Single hybrid motif"/>
    <property type="match status" value="1"/>
</dbReference>
<gene>
    <name evidence="6" type="ORF">CCMP2556_LOCUS927</name>
</gene>
<evidence type="ECO:0000256" key="3">
    <source>
        <dbReference type="ARBA" id="ARBA00022946"/>
    </source>
</evidence>